<gene>
    <name evidence="1" type="ORF">G6W56_28315</name>
</gene>
<evidence type="ECO:0000313" key="2">
    <source>
        <dbReference type="Proteomes" id="UP000556843"/>
    </source>
</evidence>
<name>A0ACC7Y7Q0_9ACTN</name>
<sequence>MLDQLSTASIAEALDIADAHHWTRQPPRSDRARLRFLASKEKDPAALSRRLGATPQKLRRLLASQPGAANQELSRAILKEVVRLWQPRIRHRAHQVASQQQHSMHVHFCGWFGFNASAGSSDDGRLRRLSENLHHPYPARLLEARHHNASEDELRTIVADGIGESYFKVSPGRSGLHAVRLADIDYIEFSYY</sequence>
<evidence type="ECO:0000313" key="1">
    <source>
        <dbReference type="EMBL" id="NUV77943.1"/>
    </source>
</evidence>
<reference evidence="1" key="1">
    <citation type="submission" date="2020-03" db="EMBL/GenBank/DDBJ databases">
        <title>Complete genome sequence of sixteen Streptomyces strains facilitates identification of candidate genes involved in plant growth-promotion in grain legumes and cereals.</title>
        <authorList>
            <person name="Gopalakrishnan S."/>
            <person name="Thakur V."/>
            <person name="Saxena R."/>
            <person name="Vadlamudi S."/>
            <person name="Purohit S."/>
            <person name="Kumar V."/>
            <person name="Rathore A."/>
            <person name="Chitikineni A."/>
            <person name="Varshney R.K."/>
        </authorList>
    </citation>
    <scope>NUCLEOTIDE SEQUENCE</scope>
    <source>
        <strain evidence="1">CAI-93</strain>
    </source>
</reference>
<comment type="caution">
    <text evidence="1">The sequence shown here is derived from an EMBL/GenBank/DDBJ whole genome shotgun (WGS) entry which is preliminary data.</text>
</comment>
<organism evidence="1 2">
    <name type="scientific">Streptomyces fungicidicus</name>
    <dbReference type="NCBI Taxonomy" id="68203"/>
    <lineage>
        <taxon>Bacteria</taxon>
        <taxon>Bacillati</taxon>
        <taxon>Actinomycetota</taxon>
        <taxon>Actinomycetes</taxon>
        <taxon>Kitasatosporales</taxon>
        <taxon>Streptomycetaceae</taxon>
        <taxon>Streptomyces</taxon>
    </lineage>
</organism>
<proteinExistence type="predicted"/>
<dbReference type="EMBL" id="JAANNW010000035">
    <property type="protein sequence ID" value="NUV77943.1"/>
    <property type="molecule type" value="Genomic_DNA"/>
</dbReference>
<protein>
    <submittedName>
        <fullName evidence="1">Uncharacterized protein</fullName>
    </submittedName>
</protein>
<dbReference type="Proteomes" id="UP000556843">
    <property type="component" value="Unassembled WGS sequence"/>
</dbReference>
<accession>A0ACC7Y7Q0</accession>
<keyword evidence="2" id="KW-1185">Reference proteome</keyword>